<proteinExistence type="predicted"/>
<dbReference type="Proteomes" id="UP000076567">
    <property type="component" value="Unassembled WGS sequence"/>
</dbReference>
<protein>
    <submittedName>
        <fullName evidence="1">Uncharacterized protein</fullName>
    </submittedName>
</protein>
<dbReference type="InterPro" id="IPR027417">
    <property type="entry name" value="P-loop_NTPase"/>
</dbReference>
<dbReference type="RefSeq" id="WP_066244290.1">
    <property type="nucleotide sequence ID" value="NZ_LRFC01000038.1"/>
</dbReference>
<reference evidence="2" key="1">
    <citation type="submission" date="2016-01" db="EMBL/GenBank/DDBJ databases">
        <title>Draft genome of Chromobacterium sp. F49.</title>
        <authorList>
            <person name="Hong K.W."/>
        </authorList>
    </citation>
    <scope>NUCLEOTIDE SEQUENCE [LARGE SCALE GENOMIC DNA]</scope>
    <source>
        <strain evidence="2">P7IIIA</strain>
    </source>
</reference>
<dbReference type="SUPFAM" id="SSF52540">
    <property type="entry name" value="P-loop containing nucleoside triphosphate hydrolases"/>
    <property type="match status" value="1"/>
</dbReference>
<dbReference type="AlphaFoldDB" id="A0A165MWP3"/>
<name>A0A165MWP3_9BACL</name>
<evidence type="ECO:0000313" key="1">
    <source>
        <dbReference type="EMBL" id="KZE63730.1"/>
    </source>
</evidence>
<dbReference type="EMBL" id="LRFC01000038">
    <property type="protein sequence ID" value="KZE63730.1"/>
    <property type="molecule type" value="Genomic_DNA"/>
</dbReference>
<comment type="caution">
    <text evidence="1">The sequence shown here is derived from an EMBL/GenBank/DDBJ whole genome shotgun (WGS) entry which is preliminary data.</text>
</comment>
<keyword evidence="2" id="KW-1185">Reference proteome</keyword>
<sequence length="746" mass="86081">MVTYSARLTKSGVNSWAVEFRHPVLMDREGKQGRKIRRGLGINKDDAQLIVDDLNGLLEDETLWSLTEQKHALSRFNPKVVDIFYSQMEEDVISDPWEIRNSKIKIPKNTEGYARVMYLGTTGAGKTTVIRQMIGTEPDEISFPAISASRTTTCNTEYIFKEGNWSGIVTFISQAQTIKLIEECVWEAFRRAAIGEDTKTIAKAFLSHPEQRFRLSYFLGQYRSSERKLTPSKGVQEDVLETPYPDQEALKKDIEYILQQIQLLAEEAKNEFPPDGENVDEIIDELYEVYVREDTERFNDLVQYVLGLIKKRFDVIQEGTIHRDTRGWPLYWQHESEDKWEVIKMMRWFAGNEGRRFGQLLAPVVNGVRLQGPFKPSWWTDEKPPRLVVIDGEGIGHDSNITTSIPMEVTNRFKETDAVVLVDNATQPMLDIPKVILREATSRGQLEKLMVVYTRFDQVEGSNMIDDEDRIDHILGIQNGAIEAMQEAYNLNPKLIRQLRDHLKDATFFFPNTNELKNTSDELKEEMDKFIQALCDKSLDVDFQTPNANGNKAIPSYDFGRLVLVINETEELFMQKWMGLLGLSTSQFPKQHWMRIKALSNRLANWPNTVEYNDLKPASDLASYMMQRINEFINTPKQWSTNVPDEIAINILQNLSQTISDKINQLVLNRIKIENHVQWITAYNFRGTGSTILRAKEMRDIFEKTIPRPKITYDSHSDDLLEAIKNMITEAIELTLQEEKTRANQI</sequence>
<gene>
    <name evidence="1" type="ORF">AWM68_11475</name>
</gene>
<accession>A0A165MWP3</accession>
<evidence type="ECO:0000313" key="2">
    <source>
        <dbReference type="Proteomes" id="UP000076567"/>
    </source>
</evidence>
<organism evidence="1 2">
    <name type="scientific">Fictibacillus phosphorivorans</name>
    <dbReference type="NCBI Taxonomy" id="1221500"/>
    <lineage>
        <taxon>Bacteria</taxon>
        <taxon>Bacillati</taxon>
        <taxon>Bacillota</taxon>
        <taxon>Bacilli</taxon>
        <taxon>Bacillales</taxon>
        <taxon>Fictibacillaceae</taxon>
        <taxon>Fictibacillus</taxon>
    </lineage>
</organism>
<dbReference type="OrthoDB" id="8455278at2"/>